<dbReference type="Proteomes" id="UP000765509">
    <property type="component" value="Unassembled WGS sequence"/>
</dbReference>
<reference evidence="1" key="1">
    <citation type="submission" date="2021-03" db="EMBL/GenBank/DDBJ databases">
        <title>Draft genome sequence of rust myrtle Austropuccinia psidii MF-1, a brazilian biotype.</title>
        <authorList>
            <person name="Quecine M.C."/>
            <person name="Pachon D.M.R."/>
            <person name="Bonatelli M.L."/>
            <person name="Correr F.H."/>
            <person name="Franceschini L.M."/>
            <person name="Leite T.F."/>
            <person name="Margarido G.R.A."/>
            <person name="Almeida C.A."/>
            <person name="Ferrarezi J.A."/>
            <person name="Labate C.A."/>
        </authorList>
    </citation>
    <scope>NUCLEOTIDE SEQUENCE</scope>
    <source>
        <strain evidence="1">MF-1</strain>
    </source>
</reference>
<dbReference type="EMBL" id="AVOT02121503">
    <property type="protein sequence ID" value="MBW0585637.1"/>
    <property type="molecule type" value="Genomic_DNA"/>
</dbReference>
<evidence type="ECO:0000313" key="2">
    <source>
        <dbReference type="Proteomes" id="UP000765509"/>
    </source>
</evidence>
<accession>A0A9Q3Q7D4</accession>
<evidence type="ECO:0000313" key="1">
    <source>
        <dbReference type="EMBL" id="MBW0585637.1"/>
    </source>
</evidence>
<keyword evidence="2" id="KW-1185">Reference proteome</keyword>
<gene>
    <name evidence="1" type="ORF">O181_125352</name>
</gene>
<name>A0A9Q3Q7D4_9BASI</name>
<organism evidence="1 2">
    <name type="scientific">Austropuccinia psidii MF-1</name>
    <dbReference type="NCBI Taxonomy" id="1389203"/>
    <lineage>
        <taxon>Eukaryota</taxon>
        <taxon>Fungi</taxon>
        <taxon>Dikarya</taxon>
        <taxon>Basidiomycota</taxon>
        <taxon>Pucciniomycotina</taxon>
        <taxon>Pucciniomycetes</taxon>
        <taxon>Pucciniales</taxon>
        <taxon>Sphaerophragmiaceae</taxon>
        <taxon>Austropuccinia</taxon>
    </lineage>
</organism>
<proteinExistence type="predicted"/>
<dbReference type="AlphaFoldDB" id="A0A9Q3Q7D4"/>
<sequence length="108" mass="12166">MTDQLVEAQINPSLSCRMRKELMNVFYICKSSFSCDNEPLSAIKGHEVDINLNIDRPCPPVIRKTAYPASPRAREALKKHIPELIQLGLLRNVGHIEEVEVTTPVIIT</sequence>
<protein>
    <submittedName>
        <fullName evidence="1">Uncharacterized protein</fullName>
    </submittedName>
</protein>
<comment type="caution">
    <text evidence="1">The sequence shown here is derived from an EMBL/GenBank/DDBJ whole genome shotgun (WGS) entry which is preliminary data.</text>
</comment>